<feature type="region of interest" description="Disordered" evidence="1">
    <location>
        <begin position="263"/>
        <end position="324"/>
    </location>
</feature>
<feature type="region of interest" description="Disordered" evidence="1">
    <location>
        <begin position="107"/>
        <end position="159"/>
    </location>
</feature>
<reference evidence="3" key="1">
    <citation type="submission" date="2012-07" db="EMBL/GenBank/DDBJ databases">
        <title>Genome of the Chinese tree shrew, a rising model animal genetically related to primates.</title>
        <authorList>
            <person name="Zhang G."/>
            <person name="Fan Y."/>
            <person name="Yao Y."/>
            <person name="Huang Z."/>
        </authorList>
    </citation>
    <scope>NUCLEOTIDE SEQUENCE [LARGE SCALE GENOMIC DNA]</scope>
</reference>
<organism evidence="2 3">
    <name type="scientific">Tupaia chinensis</name>
    <name type="common">Chinese tree shrew</name>
    <name type="synonym">Tupaia belangeri chinensis</name>
    <dbReference type="NCBI Taxonomy" id="246437"/>
    <lineage>
        <taxon>Eukaryota</taxon>
        <taxon>Metazoa</taxon>
        <taxon>Chordata</taxon>
        <taxon>Craniata</taxon>
        <taxon>Vertebrata</taxon>
        <taxon>Euteleostomi</taxon>
        <taxon>Mammalia</taxon>
        <taxon>Eutheria</taxon>
        <taxon>Euarchontoglires</taxon>
        <taxon>Scandentia</taxon>
        <taxon>Tupaiidae</taxon>
        <taxon>Tupaia</taxon>
    </lineage>
</organism>
<gene>
    <name evidence="2" type="ORF">TREES_T100012305</name>
</gene>
<dbReference type="EMBL" id="KB320999">
    <property type="protein sequence ID" value="ELW49332.1"/>
    <property type="molecule type" value="Genomic_DNA"/>
</dbReference>
<dbReference type="InParanoid" id="L9JJI6"/>
<evidence type="ECO:0000313" key="3">
    <source>
        <dbReference type="Proteomes" id="UP000011518"/>
    </source>
</evidence>
<feature type="compositionally biased region" description="Low complexity" evidence="1">
    <location>
        <begin position="422"/>
        <end position="436"/>
    </location>
</feature>
<name>L9JJI6_TUPCH</name>
<proteinExistence type="predicted"/>
<evidence type="ECO:0000313" key="2">
    <source>
        <dbReference type="EMBL" id="ELW49332.1"/>
    </source>
</evidence>
<dbReference type="AlphaFoldDB" id="L9JJI6"/>
<reference evidence="3" key="2">
    <citation type="journal article" date="2013" name="Nat. Commun.">
        <title>Genome of the Chinese tree shrew.</title>
        <authorList>
            <person name="Fan Y."/>
            <person name="Huang Z.Y."/>
            <person name="Cao C.C."/>
            <person name="Chen C.S."/>
            <person name="Chen Y.X."/>
            <person name="Fan D.D."/>
            <person name="He J."/>
            <person name="Hou H.L."/>
            <person name="Hu L."/>
            <person name="Hu X.T."/>
            <person name="Jiang X.T."/>
            <person name="Lai R."/>
            <person name="Lang Y.S."/>
            <person name="Liang B."/>
            <person name="Liao S.G."/>
            <person name="Mu D."/>
            <person name="Ma Y.Y."/>
            <person name="Niu Y.Y."/>
            <person name="Sun X.Q."/>
            <person name="Xia J.Q."/>
            <person name="Xiao J."/>
            <person name="Xiong Z.Q."/>
            <person name="Xu L."/>
            <person name="Yang L."/>
            <person name="Zhang Y."/>
            <person name="Zhao W."/>
            <person name="Zhao X.D."/>
            <person name="Zheng Y.T."/>
            <person name="Zhou J.M."/>
            <person name="Zhu Y.B."/>
            <person name="Zhang G.J."/>
            <person name="Wang J."/>
            <person name="Yao Y.G."/>
        </authorList>
    </citation>
    <scope>NUCLEOTIDE SEQUENCE [LARGE SCALE GENOMIC DNA]</scope>
</reference>
<feature type="compositionally biased region" description="Basic and acidic residues" evidence="1">
    <location>
        <begin position="129"/>
        <end position="145"/>
    </location>
</feature>
<accession>L9JJI6</accession>
<feature type="region of interest" description="Disordered" evidence="1">
    <location>
        <begin position="422"/>
        <end position="493"/>
    </location>
</feature>
<feature type="compositionally biased region" description="Basic and acidic residues" evidence="1">
    <location>
        <begin position="298"/>
        <end position="312"/>
    </location>
</feature>
<dbReference type="Proteomes" id="UP000011518">
    <property type="component" value="Unassembled WGS sequence"/>
</dbReference>
<keyword evidence="3" id="KW-1185">Reference proteome</keyword>
<protein>
    <submittedName>
        <fullName evidence="2">Uncharacterized protein</fullName>
    </submittedName>
</protein>
<evidence type="ECO:0000256" key="1">
    <source>
        <dbReference type="SAM" id="MobiDB-lite"/>
    </source>
</evidence>
<sequence length="493" mass="54271">MQDEPLSPNPVRSPTPWCHLACPKLATFLGASTSLMPQICHRNPTTTTTHARFARSRSLNFPHPARMGIKFLTILIVFEIVIRARPPTAFRRVPQVLELQKVGPFAPEAQEGGRKSPGQSHQTLGAARVENERGKDPERPQECAGRRARPSSHSPRALWPDLRQRPDRAAASLLHPAPQPALLWANTGPKRSCPASAVARKALLVETLSARTAGLLQLPNLHAVLKIQIQMEKLKSVIKEMDKRREKSRPKTVTPLLAFLRRGMPTPRSCGQKHSLAEDSKRRSRAGAVRALRRPAAGRKDVRESPTPEKGHFQQPSTRKPAEPVQCASLRHLPQKAAFQNLFCGRYLAQNRLMFFKKKISEESEQLEECNASGAHISEILCRTPLSDGLREALRSTEELARRNPDLAAVFPVLPAATPAGTESASVAAATTTSPSGYAPSTWMERSTGRLPGPRVPPPAPCRVRSPGPGLEETPRASGRTYPPEAKLRFRSE</sequence>